<feature type="region of interest" description="Disordered" evidence="1">
    <location>
        <begin position="1"/>
        <end position="25"/>
    </location>
</feature>
<evidence type="ECO:0008006" key="4">
    <source>
        <dbReference type="Google" id="ProtNLM"/>
    </source>
</evidence>
<feature type="region of interest" description="Disordered" evidence="1">
    <location>
        <begin position="98"/>
        <end position="122"/>
    </location>
</feature>
<dbReference type="AlphaFoldDB" id="K0SLS2"/>
<reference evidence="2 3" key="1">
    <citation type="journal article" date="2012" name="Genome Biol.">
        <title>Genome and low-iron response of an oceanic diatom adapted to chronic iron limitation.</title>
        <authorList>
            <person name="Lommer M."/>
            <person name="Specht M."/>
            <person name="Roy A.S."/>
            <person name="Kraemer L."/>
            <person name="Andreson R."/>
            <person name="Gutowska M.A."/>
            <person name="Wolf J."/>
            <person name="Bergner S.V."/>
            <person name="Schilhabel M.B."/>
            <person name="Klostermeier U.C."/>
            <person name="Beiko R.G."/>
            <person name="Rosenstiel P."/>
            <person name="Hippler M."/>
            <person name="Laroche J."/>
        </authorList>
    </citation>
    <scope>NUCLEOTIDE SEQUENCE [LARGE SCALE GENOMIC DNA]</scope>
    <source>
        <strain evidence="2 3">CCMP1005</strain>
    </source>
</reference>
<evidence type="ECO:0000313" key="3">
    <source>
        <dbReference type="Proteomes" id="UP000266841"/>
    </source>
</evidence>
<feature type="compositionally biased region" description="Acidic residues" evidence="1">
    <location>
        <begin position="102"/>
        <end position="111"/>
    </location>
</feature>
<dbReference type="Proteomes" id="UP000266841">
    <property type="component" value="Unassembled WGS sequence"/>
</dbReference>
<dbReference type="EMBL" id="AGNL01015367">
    <property type="protein sequence ID" value="EJK65934.1"/>
    <property type="molecule type" value="Genomic_DNA"/>
</dbReference>
<keyword evidence="3" id="KW-1185">Reference proteome</keyword>
<comment type="caution">
    <text evidence="2">The sequence shown here is derived from an EMBL/GenBank/DDBJ whole genome shotgun (WGS) entry which is preliminary data.</text>
</comment>
<evidence type="ECO:0000256" key="1">
    <source>
        <dbReference type="SAM" id="MobiDB-lite"/>
    </source>
</evidence>
<accession>K0SLS2</accession>
<feature type="compositionally biased region" description="Low complexity" evidence="1">
    <location>
        <begin position="13"/>
        <end position="25"/>
    </location>
</feature>
<organism evidence="2 3">
    <name type="scientific">Thalassiosira oceanica</name>
    <name type="common">Marine diatom</name>
    <dbReference type="NCBI Taxonomy" id="159749"/>
    <lineage>
        <taxon>Eukaryota</taxon>
        <taxon>Sar</taxon>
        <taxon>Stramenopiles</taxon>
        <taxon>Ochrophyta</taxon>
        <taxon>Bacillariophyta</taxon>
        <taxon>Coscinodiscophyceae</taxon>
        <taxon>Thalassiosirophycidae</taxon>
        <taxon>Thalassiosirales</taxon>
        <taxon>Thalassiosiraceae</taxon>
        <taxon>Thalassiosira</taxon>
    </lineage>
</organism>
<sequence>MPTLKRRRVAGNTAGRAGSDADADAATSVEDDEHVGLSCCRCRRHLAIDEDHVVLGPCSCTICPSCLLRDHARRGANQLTCAGCGETITSHRMICPARKDSQDDDDQEESVEYAPCDNTSSTVDTPSLHDVAKMHLISKNGLGVALVRSAGNEGEIVLLLGLRLTKTGQQDIRESFITKEMSFIPDPSSGTLPADTSDALCEFCAWLHPQVVAPSVTPQAMVPTQTPREFFQHSLDNYTPMLALLFGLSTGNSRRDLRKIAGRDYQSHQSVYLAIAVAHDVLLRCSTGYPLHFQYVLHELLESQQVSNQFRDVLSAMRLSLGRIHQIREGATLASPGPWFKHQLN</sequence>
<evidence type="ECO:0000313" key="2">
    <source>
        <dbReference type="EMBL" id="EJK65934.1"/>
    </source>
</evidence>
<protein>
    <recommendedName>
        <fullName evidence="4">RING-type domain-containing protein</fullName>
    </recommendedName>
</protein>
<proteinExistence type="predicted"/>
<name>K0SLS2_THAOC</name>
<gene>
    <name evidence="2" type="ORF">THAOC_13168</name>
</gene>